<keyword evidence="1" id="KW-0472">Membrane</keyword>
<feature type="transmembrane region" description="Helical" evidence="1">
    <location>
        <begin position="132"/>
        <end position="149"/>
    </location>
</feature>
<feature type="transmembrane region" description="Helical" evidence="1">
    <location>
        <begin position="358"/>
        <end position="375"/>
    </location>
</feature>
<feature type="transmembrane region" description="Helical" evidence="1">
    <location>
        <begin position="20"/>
        <end position="38"/>
    </location>
</feature>
<feature type="transmembrane region" description="Helical" evidence="1">
    <location>
        <begin position="305"/>
        <end position="323"/>
    </location>
</feature>
<dbReference type="Proteomes" id="UP001297581">
    <property type="component" value="Unassembled WGS sequence"/>
</dbReference>
<keyword evidence="1" id="KW-0812">Transmembrane</keyword>
<organism evidence="2 3">
    <name type="scientific">Shewanella zhuhaiensis</name>
    <dbReference type="NCBI Taxonomy" id="2919576"/>
    <lineage>
        <taxon>Bacteria</taxon>
        <taxon>Pseudomonadati</taxon>
        <taxon>Pseudomonadota</taxon>
        <taxon>Gammaproteobacteria</taxon>
        <taxon>Alteromonadales</taxon>
        <taxon>Shewanellaceae</taxon>
        <taxon>Shewanella</taxon>
    </lineage>
</organism>
<evidence type="ECO:0000313" key="2">
    <source>
        <dbReference type="EMBL" id="MCH4295080.1"/>
    </source>
</evidence>
<feature type="transmembrane region" description="Helical" evidence="1">
    <location>
        <begin position="183"/>
        <end position="204"/>
    </location>
</feature>
<sequence>MNALRGFWPLWCRDIGSASFIGMAVIFVLVFVPIALLLKRPEEAGFMLAFSMIGLSTAIAWQRNRLHAAEWALVNPGFVALVRGHARFLLGAAIGVTLLAWLLLDVPLGYGGLALLLGALFVRLCMYRPGSFYLSMIAFFSLILIEPLLGTVPVLNIVSLPLALLVWLWLDRRLWGSVWQKDAVSIYCNGMTTGGFFLPSWRWLSFTRSVDARLFPLSYFGGPAINAALVLMPVLVLLVSLLLKLKGSEISFIHLWVQFTVMMSAMIHWTRAMRWRSTDPLLMLPVFAGWQDFCQHFYRAQLRFLWLTGLSITLSSFISVTLFDLPLWIWPLAVLATLWGSALSLAFGVFCKTSLHTTALMLLMIFPLVTVDVAVRLSEKGSQDPLQWLAINGVLVPVALLLMYITRGRLPRN</sequence>
<feature type="transmembrane region" description="Helical" evidence="1">
    <location>
        <begin position="224"/>
        <end position="243"/>
    </location>
</feature>
<feature type="transmembrane region" description="Helical" evidence="1">
    <location>
        <begin position="108"/>
        <end position="125"/>
    </location>
</feature>
<feature type="transmembrane region" description="Helical" evidence="1">
    <location>
        <begin position="73"/>
        <end position="102"/>
    </location>
</feature>
<evidence type="ECO:0000256" key="1">
    <source>
        <dbReference type="SAM" id="Phobius"/>
    </source>
</evidence>
<protein>
    <submittedName>
        <fullName evidence="2">Uncharacterized protein</fullName>
    </submittedName>
</protein>
<keyword evidence="3" id="KW-1185">Reference proteome</keyword>
<name>A0AAJ1BHX1_9GAMM</name>
<gene>
    <name evidence="2" type="ORF">MJ923_12290</name>
</gene>
<accession>A0AAJ1BHX1</accession>
<dbReference type="EMBL" id="JAKUDL010000004">
    <property type="protein sequence ID" value="MCH4295080.1"/>
    <property type="molecule type" value="Genomic_DNA"/>
</dbReference>
<reference evidence="2 3" key="1">
    <citation type="submission" date="2022-02" db="EMBL/GenBank/DDBJ databases">
        <title>The genome sequence of Shewanella sp. 3B26.</title>
        <authorList>
            <person name="Du J."/>
        </authorList>
    </citation>
    <scope>NUCLEOTIDE SEQUENCE [LARGE SCALE GENOMIC DNA]</scope>
    <source>
        <strain evidence="2 3">3B26</strain>
    </source>
</reference>
<evidence type="ECO:0000313" key="3">
    <source>
        <dbReference type="Proteomes" id="UP001297581"/>
    </source>
</evidence>
<feature type="transmembrane region" description="Helical" evidence="1">
    <location>
        <begin position="44"/>
        <end position="61"/>
    </location>
</feature>
<dbReference type="RefSeq" id="WP_240591351.1">
    <property type="nucleotide sequence ID" value="NZ_JAKUDL010000004.1"/>
</dbReference>
<feature type="transmembrane region" description="Helical" evidence="1">
    <location>
        <begin position="329"/>
        <end position="351"/>
    </location>
</feature>
<proteinExistence type="predicted"/>
<keyword evidence="1" id="KW-1133">Transmembrane helix</keyword>
<comment type="caution">
    <text evidence="2">The sequence shown here is derived from an EMBL/GenBank/DDBJ whole genome shotgun (WGS) entry which is preliminary data.</text>
</comment>
<feature type="transmembrane region" description="Helical" evidence="1">
    <location>
        <begin position="387"/>
        <end position="405"/>
    </location>
</feature>
<dbReference type="AlphaFoldDB" id="A0AAJ1BHX1"/>